<evidence type="ECO:0000313" key="3">
    <source>
        <dbReference type="Proteomes" id="UP000575083"/>
    </source>
</evidence>
<sequence>MQPTRLLAAGLCAAAAFAACSSAHAASGGFAPGSGTLDARPLSVHVPAGTLSPLSSTMPPLLLRREDGAGPVYYLASGLGVPRYGIADLPGAAAWRVVPDADCASLVPVALDEVKQASVQVVTVQQNPLPMACAAAFEGSCTSRDQRLRIGTTFQGTRRTARAGGGFFGTEGKITTTFHTGVRTLTIEHLPSGRQWRMDEALQDSAAYSAPQTAIRYLPEWQRVLLLGVSTGTEGAQGRCIALPPS</sequence>
<name>A0A7X0PM74_9BURK</name>
<feature type="chain" id="PRO_5030860953" description="Lipoprotein" evidence="1">
    <location>
        <begin position="26"/>
        <end position="246"/>
    </location>
</feature>
<organism evidence="2 3">
    <name type="scientific">Acidovorax soli</name>
    <dbReference type="NCBI Taxonomy" id="592050"/>
    <lineage>
        <taxon>Bacteria</taxon>
        <taxon>Pseudomonadati</taxon>
        <taxon>Pseudomonadota</taxon>
        <taxon>Betaproteobacteria</taxon>
        <taxon>Burkholderiales</taxon>
        <taxon>Comamonadaceae</taxon>
        <taxon>Acidovorax</taxon>
    </lineage>
</organism>
<keyword evidence="1" id="KW-0732">Signal</keyword>
<evidence type="ECO:0000256" key="1">
    <source>
        <dbReference type="SAM" id="SignalP"/>
    </source>
</evidence>
<proteinExistence type="predicted"/>
<evidence type="ECO:0008006" key="4">
    <source>
        <dbReference type="Google" id="ProtNLM"/>
    </source>
</evidence>
<protein>
    <recommendedName>
        <fullName evidence="4">Lipoprotein</fullName>
    </recommendedName>
</protein>
<keyword evidence="3" id="KW-1185">Reference proteome</keyword>
<dbReference type="EMBL" id="JACHLK010000026">
    <property type="protein sequence ID" value="MBB6563991.1"/>
    <property type="molecule type" value="Genomic_DNA"/>
</dbReference>
<dbReference type="AlphaFoldDB" id="A0A7X0PM74"/>
<evidence type="ECO:0000313" key="2">
    <source>
        <dbReference type="EMBL" id="MBB6563991.1"/>
    </source>
</evidence>
<gene>
    <name evidence="2" type="ORF">HNP48_006717</name>
</gene>
<accession>A0A7X0PM74</accession>
<feature type="signal peptide" evidence="1">
    <location>
        <begin position="1"/>
        <end position="25"/>
    </location>
</feature>
<comment type="caution">
    <text evidence="2">The sequence shown here is derived from an EMBL/GenBank/DDBJ whole genome shotgun (WGS) entry which is preliminary data.</text>
</comment>
<reference evidence="2 3" key="1">
    <citation type="submission" date="2020-08" db="EMBL/GenBank/DDBJ databases">
        <title>Functional genomics of gut bacteria from endangered species of beetles.</title>
        <authorList>
            <person name="Carlos-Shanley C."/>
        </authorList>
    </citation>
    <scope>NUCLEOTIDE SEQUENCE [LARGE SCALE GENOMIC DNA]</scope>
    <source>
        <strain evidence="2 3">S00198</strain>
    </source>
</reference>
<dbReference type="PROSITE" id="PS51257">
    <property type="entry name" value="PROKAR_LIPOPROTEIN"/>
    <property type="match status" value="1"/>
</dbReference>
<dbReference type="Proteomes" id="UP000575083">
    <property type="component" value="Unassembled WGS sequence"/>
</dbReference>
<dbReference type="RefSeq" id="WP_184865542.1">
    <property type="nucleotide sequence ID" value="NZ_JACHLK010000026.1"/>
</dbReference>